<dbReference type="Gene3D" id="3.30.60.90">
    <property type="match status" value="1"/>
</dbReference>
<dbReference type="InterPro" id="IPR043145">
    <property type="entry name" value="Znf_ZZ_sf"/>
</dbReference>
<gene>
    <name evidence="17" type="ORF">K2173_001100</name>
</gene>
<dbReference type="PROSITE" id="PS51745">
    <property type="entry name" value="PB1"/>
    <property type="match status" value="1"/>
</dbReference>
<evidence type="ECO:0000256" key="4">
    <source>
        <dbReference type="ARBA" id="ARBA00022448"/>
    </source>
</evidence>
<feature type="domain" description="PB1" evidence="16">
    <location>
        <begin position="5"/>
        <end position="90"/>
    </location>
</feature>
<protein>
    <recommendedName>
        <fullName evidence="19">Protein NBR1 homolog</fullName>
    </recommendedName>
</protein>
<dbReference type="GO" id="GO:0008270">
    <property type="term" value="F:zinc ion binding"/>
    <property type="evidence" value="ECO:0007669"/>
    <property type="project" value="UniProtKB-KW"/>
</dbReference>
<dbReference type="PROSITE" id="PS50030">
    <property type="entry name" value="UBA"/>
    <property type="match status" value="1"/>
</dbReference>
<evidence type="ECO:0000256" key="1">
    <source>
        <dbReference type="ARBA" id="ARBA00004116"/>
    </source>
</evidence>
<feature type="domain" description="UBA" evidence="14">
    <location>
        <begin position="685"/>
        <end position="728"/>
    </location>
</feature>
<accession>A0AAV8SJD6</accession>
<dbReference type="InterPro" id="IPR009060">
    <property type="entry name" value="UBA-like_sf"/>
</dbReference>
<keyword evidence="9" id="KW-0653">Protein transport</keyword>
<dbReference type="InterPro" id="IPR013783">
    <property type="entry name" value="Ig-like_fold"/>
</dbReference>
<evidence type="ECO:0000259" key="14">
    <source>
        <dbReference type="PROSITE" id="PS50030"/>
    </source>
</evidence>
<evidence type="ECO:0000256" key="2">
    <source>
        <dbReference type="ARBA" id="ARBA00004419"/>
    </source>
</evidence>
<dbReference type="GO" id="GO:0015031">
    <property type="term" value="P:protein transport"/>
    <property type="evidence" value="ECO:0007669"/>
    <property type="project" value="UniProtKB-KW"/>
</dbReference>
<dbReference type="Proteomes" id="UP001159364">
    <property type="component" value="Linkage Group LG10"/>
</dbReference>
<evidence type="ECO:0000256" key="12">
    <source>
        <dbReference type="PROSITE-ProRule" id="PRU00228"/>
    </source>
</evidence>
<keyword evidence="6" id="KW-0479">Metal-binding</keyword>
<evidence type="ECO:0000256" key="10">
    <source>
        <dbReference type="ARBA" id="ARBA00023006"/>
    </source>
</evidence>
<evidence type="ECO:0000259" key="16">
    <source>
        <dbReference type="PROSITE" id="PS51745"/>
    </source>
</evidence>
<keyword evidence="5" id="KW-0926">Vacuole</keyword>
<dbReference type="Pfam" id="PF16158">
    <property type="entry name" value="N_BRCA1_IG"/>
    <property type="match status" value="1"/>
</dbReference>
<dbReference type="Gene3D" id="2.60.40.10">
    <property type="entry name" value="Immunoglobulins"/>
    <property type="match status" value="1"/>
</dbReference>
<feature type="compositionally biased region" description="Polar residues" evidence="13">
    <location>
        <begin position="221"/>
        <end position="234"/>
    </location>
</feature>
<dbReference type="InterPro" id="IPR000433">
    <property type="entry name" value="Znf_ZZ"/>
</dbReference>
<evidence type="ECO:0000313" key="18">
    <source>
        <dbReference type="Proteomes" id="UP001159364"/>
    </source>
</evidence>
<evidence type="ECO:0008006" key="19">
    <source>
        <dbReference type="Google" id="ProtNLM"/>
    </source>
</evidence>
<comment type="subcellular location">
    <subcellularLocation>
        <location evidence="2">Cytoplasmic vesicle</location>
        <location evidence="2">Autophagosome</location>
    </subcellularLocation>
    <subcellularLocation>
        <location evidence="1">Vacuole</location>
    </subcellularLocation>
</comment>
<dbReference type="EMBL" id="JAIWQS010000010">
    <property type="protein sequence ID" value="KAJ8752073.1"/>
    <property type="molecule type" value="Genomic_DNA"/>
</dbReference>
<proteinExistence type="predicted"/>
<sequence length="731" mass="79663">MEFSTMVIKVKCGDILRRFNTSVNEYGELGLDMVGLRSKIQGLFNFPPDSDFTLTYIDEDGDVVTLVDDDDLADVMRQNLKFLRIDVLVRNDKCGKSYARSSGSSTPRRSGQVESALSNINLLKSVPEPLREGLSKLFIDLASTALPSNNEVTTNLIKCFTNIGQSPAGVDASSIFQTGPSQNPQPSTPFTGENASNDIKTLDASPKSDSTPKASREMNKESITSCVGTSSTHVSPAVDLNQRPPADANQYGCQTMNSETPVSCAGDVVAVSKNKNAGHTSGFPAGPLGAECMFSGIPMASDSFVPSCAGPFMRSNSHNTATGRMFHKGIKCDGCGAFPITGVRYRSKVKEDYDLCSICFQQMGNESDYSKMERPVSLSYWHPWSFRGLHNATNSCPVPPPQPTMITSCVTRPARAKLDSRFISDVNVLDGTMMAPSTPFTKIWRMRNSGNIAWPHGVKLMWTGGSKLSRSNIADIEIPASGIPGGGELDIAVDFTSPERPGRYVSYWKMASPSFVKFGQRIWVEIEVDSSLKDSQVLNLNLPPDFNLENFPEIMVANPPKGDGYKEPCSNPDAAESVKPKCEQEPAKNLDLNISINDTLPVNQDVSAPLLPEASSSVSYPIIDLSEAAPSVSSNLLPDASADNTVEATLLKELEEMGFKQVGLNKEILRLNEYNLEQSVDHLCDVSEWDPILVELHEMGFRDKETNKKLLKKNEGSISRVVMDLLTGEKA</sequence>
<dbReference type="SUPFAM" id="SSF54277">
    <property type="entry name" value="CAD &amp; PB1 domains"/>
    <property type="match status" value="1"/>
</dbReference>
<dbReference type="InterPro" id="IPR032350">
    <property type="entry name" value="Nbr1_FW"/>
</dbReference>
<dbReference type="PROSITE" id="PS50135">
    <property type="entry name" value="ZF_ZZ_2"/>
    <property type="match status" value="1"/>
</dbReference>
<dbReference type="CDD" id="cd14319">
    <property type="entry name" value="UBA_NBR1"/>
    <property type="match status" value="2"/>
</dbReference>
<keyword evidence="8" id="KW-0862">Zinc</keyword>
<name>A0AAV8SJD6_9ROSI</name>
<evidence type="ECO:0000259" key="15">
    <source>
        <dbReference type="PROSITE" id="PS50135"/>
    </source>
</evidence>
<evidence type="ECO:0000256" key="5">
    <source>
        <dbReference type="ARBA" id="ARBA00022554"/>
    </source>
</evidence>
<dbReference type="PANTHER" id="PTHR20930">
    <property type="entry name" value="OVARIAN CARCINOMA ANTIGEN CA125-RELATED"/>
    <property type="match status" value="1"/>
</dbReference>
<dbReference type="SUPFAM" id="SSF57850">
    <property type="entry name" value="RING/U-box"/>
    <property type="match status" value="1"/>
</dbReference>
<reference evidence="17 18" key="1">
    <citation type="submission" date="2021-09" db="EMBL/GenBank/DDBJ databases">
        <title>Genomic insights and catalytic innovation underlie evolution of tropane alkaloids biosynthesis.</title>
        <authorList>
            <person name="Wang Y.-J."/>
            <person name="Tian T."/>
            <person name="Huang J.-P."/>
            <person name="Huang S.-X."/>
        </authorList>
    </citation>
    <scope>NUCLEOTIDE SEQUENCE [LARGE SCALE GENOMIC DNA]</scope>
    <source>
        <strain evidence="17">KIB-2018</strain>
        <tissue evidence="17">Leaf</tissue>
    </source>
</reference>
<dbReference type="InterPro" id="IPR000270">
    <property type="entry name" value="PB1_dom"/>
</dbReference>
<comment type="subunit">
    <text evidence="3">Homodimers and heterodimers.</text>
</comment>
<dbReference type="Gene3D" id="3.10.20.90">
    <property type="entry name" value="Phosphatidylinositol 3-kinase Catalytic Subunit, Chain A, domain 1"/>
    <property type="match status" value="1"/>
</dbReference>
<comment type="caution">
    <text evidence="17">The sequence shown here is derived from an EMBL/GenBank/DDBJ whole genome shotgun (WGS) entry which is preliminary data.</text>
</comment>
<feature type="compositionally biased region" description="Polar residues" evidence="13">
    <location>
        <begin position="174"/>
        <end position="199"/>
    </location>
</feature>
<evidence type="ECO:0000256" key="7">
    <source>
        <dbReference type="ARBA" id="ARBA00022771"/>
    </source>
</evidence>
<keyword evidence="10" id="KW-0072">Autophagy</keyword>
<dbReference type="PANTHER" id="PTHR20930:SF0">
    <property type="entry name" value="PROTEIN ILRUN"/>
    <property type="match status" value="1"/>
</dbReference>
<evidence type="ECO:0000256" key="6">
    <source>
        <dbReference type="ARBA" id="ARBA00022723"/>
    </source>
</evidence>
<dbReference type="Pfam" id="PF24932">
    <property type="entry name" value="UBA_NBR1_C"/>
    <property type="match status" value="2"/>
</dbReference>
<feature type="domain" description="ZZ-type" evidence="15">
    <location>
        <begin position="327"/>
        <end position="377"/>
    </location>
</feature>
<dbReference type="CDD" id="cd14947">
    <property type="entry name" value="NBR1_like"/>
    <property type="match status" value="1"/>
</dbReference>
<evidence type="ECO:0000313" key="17">
    <source>
        <dbReference type="EMBL" id="KAJ8752073.1"/>
    </source>
</evidence>
<evidence type="ECO:0000256" key="8">
    <source>
        <dbReference type="ARBA" id="ARBA00022833"/>
    </source>
</evidence>
<keyword evidence="7 12" id="KW-0863">Zinc-finger</keyword>
<dbReference type="Pfam" id="PF00569">
    <property type="entry name" value="ZZ"/>
    <property type="match status" value="1"/>
</dbReference>
<keyword evidence="18" id="KW-1185">Reference proteome</keyword>
<dbReference type="InterPro" id="IPR053793">
    <property type="entry name" value="PB1-like"/>
</dbReference>
<evidence type="ECO:0000256" key="9">
    <source>
        <dbReference type="ARBA" id="ARBA00022927"/>
    </source>
</evidence>
<dbReference type="GO" id="GO:0005776">
    <property type="term" value="C:autophagosome"/>
    <property type="evidence" value="ECO:0007669"/>
    <property type="project" value="UniProtKB-SubCell"/>
</dbReference>
<dbReference type="Pfam" id="PF00564">
    <property type="entry name" value="PB1"/>
    <property type="match status" value="1"/>
</dbReference>
<dbReference type="AlphaFoldDB" id="A0AAV8SJD6"/>
<dbReference type="FunFam" id="1.10.8.10:FF:000085">
    <property type="entry name" value="protein NBR1 homolog"/>
    <property type="match status" value="1"/>
</dbReference>
<organism evidence="17 18">
    <name type="scientific">Erythroxylum novogranatense</name>
    <dbReference type="NCBI Taxonomy" id="1862640"/>
    <lineage>
        <taxon>Eukaryota</taxon>
        <taxon>Viridiplantae</taxon>
        <taxon>Streptophyta</taxon>
        <taxon>Embryophyta</taxon>
        <taxon>Tracheophyta</taxon>
        <taxon>Spermatophyta</taxon>
        <taxon>Magnoliopsida</taxon>
        <taxon>eudicotyledons</taxon>
        <taxon>Gunneridae</taxon>
        <taxon>Pentapetalae</taxon>
        <taxon>rosids</taxon>
        <taxon>fabids</taxon>
        <taxon>Malpighiales</taxon>
        <taxon>Erythroxylaceae</taxon>
        <taxon>Erythroxylum</taxon>
    </lineage>
</organism>
<dbReference type="GO" id="GO:0006914">
    <property type="term" value="P:autophagy"/>
    <property type="evidence" value="ECO:0007669"/>
    <property type="project" value="UniProtKB-KW"/>
</dbReference>
<dbReference type="InterPro" id="IPR015940">
    <property type="entry name" value="UBA"/>
</dbReference>
<dbReference type="Gene3D" id="1.10.8.10">
    <property type="entry name" value="DNA helicase RuvA subunit, C-terminal domain"/>
    <property type="match status" value="2"/>
</dbReference>
<keyword evidence="11" id="KW-0968">Cytoplasmic vesicle</keyword>
<evidence type="ECO:0000256" key="3">
    <source>
        <dbReference type="ARBA" id="ARBA00011726"/>
    </source>
</evidence>
<dbReference type="InterPro" id="IPR056893">
    <property type="entry name" value="UBA_Nbr1_C"/>
</dbReference>
<dbReference type="SMART" id="SM00666">
    <property type="entry name" value="PB1"/>
    <property type="match status" value="1"/>
</dbReference>
<dbReference type="SUPFAM" id="SSF46934">
    <property type="entry name" value="UBA-like"/>
    <property type="match status" value="1"/>
</dbReference>
<dbReference type="GO" id="GO:0031410">
    <property type="term" value="C:cytoplasmic vesicle"/>
    <property type="evidence" value="ECO:0007669"/>
    <property type="project" value="UniProtKB-KW"/>
</dbReference>
<keyword evidence="4" id="KW-0813">Transport</keyword>
<dbReference type="SMART" id="SM00291">
    <property type="entry name" value="ZnF_ZZ"/>
    <property type="match status" value="1"/>
</dbReference>
<evidence type="ECO:0000256" key="11">
    <source>
        <dbReference type="ARBA" id="ARBA00023329"/>
    </source>
</evidence>
<feature type="region of interest" description="Disordered" evidence="13">
    <location>
        <begin position="171"/>
        <end position="243"/>
    </location>
</feature>
<evidence type="ECO:0000256" key="13">
    <source>
        <dbReference type="SAM" id="MobiDB-lite"/>
    </source>
</evidence>